<dbReference type="InterPro" id="IPR012338">
    <property type="entry name" value="Beta-lactam/transpept-like"/>
</dbReference>
<dbReference type="KEGG" id="ag:ALA99187"/>
<feature type="domain" description="Penicillin-binding protein transpeptidase" evidence="2">
    <location>
        <begin position="68"/>
        <end position="283"/>
    </location>
</feature>
<protein>
    <submittedName>
        <fullName evidence="3">Class D beta-lactamase OXA-153</fullName>
    </submittedName>
</protein>
<accession>A0A0G4JAR3</accession>
<dbReference type="RefSeq" id="WP_048627819.1">
    <property type="nucleotide sequence ID" value="NG_049452.1"/>
</dbReference>
<dbReference type="EMBL" id="KP771981">
    <property type="protein sequence ID" value="ALA99187.1"/>
    <property type="molecule type" value="Genomic_DNA"/>
</dbReference>
<keyword evidence="1" id="KW-0732">Signal</keyword>
<evidence type="ECO:0000256" key="1">
    <source>
        <dbReference type="SAM" id="SignalP"/>
    </source>
</evidence>
<dbReference type="SMR" id="A0A0G4JAR3"/>
<dbReference type="SUPFAM" id="SSF56601">
    <property type="entry name" value="beta-lactamase/transpeptidase-like"/>
    <property type="match status" value="1"/>
</dbReference>
<dbReference type="GeneID" id="47013426"/>
<dbReference type="CARD" id="ARO:3001458">
    <property type="molecule name" value="OXA-153"/>
    <property type="mechanism identifier" value="ARO:0001004"/>
    <property type="mechanism name" value="antibiotic inactivation"/>
</dbReference>
<reference evidence="3" key="1">
    <citation type="journal article" date="2015" name="Antimicrob. Agents Chemother.">
        <title>Intrinsic Carbapenem-Hydrolyzing Oxacillinases from Members of the Genus Pandoraea.</title>
        <authorList>
            <person name="Schneider I."/>
            <person name="Bauernfeind A."/>
        </authorList>
    </citation>
    <scope>NUCLEOTIDE SEQUENCE</scope>
    <source>
        <strain evidence="3">LMG16407</strain>
    </source>
</reference>
<organism evidence="3">
    <name type="scientific">Pandoraea apista</name>
    <dbReference type="NCBI Taxonomy" id="93218"/>
    <lineage>
        <taxon>Bacteria</taxon>
        <taxon>Pseudomonadati</taxon>
        <taxon>Pseudomonadota</taxon>
        <taxon>Betaproteobacteria</taxon>
        <taxon>Burkholderiales</taxon>
        <taxon>Burkholderiaceae</taxon>
        <taxon>Pandoraea</taxon>
    </lineage>
</organism>
<sequence length="289" mass="32147">MKKIISRWRRGVFGLRVALAVVSPMVFAVPAHATEAAGGAAGTKAAAVHMKERADWGKFFDAEGVKGTIVVLDGRTQTYQAFDTARAERRMSPASTYKIFNSLLALESGALDNEREIIPWDGKPRRGKYWNAAMDLRTAFRVSCLPCYQVVSHKIARQFAQSKLNEAGYGNHTIGRAADAYWVDDSLQISAREQVDFLQRLARGTLPFSARSQDIVRQISIVEANPDYVLHGKTGWFVDKKPDIGWWVGWIERDGNITSVALNIDLKDDADAPKRARIVRAVLSSLQLI</sequence>
<dbReference type="NCBIfam" id="NF000430">
    <property type="entry name" value="blaOXA-62_like"/>
    <property type="match status" value="1"/>
</dbReference>
<evidence type="ECO:0000259" key="2">
    <source>
        <dbReference type="Pfam" id="PF00905"/>
    </source>
</evidence>
<evidence type="ECO:0000313" key="3">
    <source>
        <dbReference type="EMBL" id="ALA99187.1"/>
    </source>
</evidence>
<proteinExistence type="predicted"/>
<dbReference type="Pfam" id="PF00905">
    <property type="entry name" value="Transpeptidase"/>
    <property type="match status" value="1"/>
</dbReference>
<dbReference type="GO" id="GO:0008658">
    <property type="term" value="F:penicillin binding"/>
    <property type="evidence" value="ECO:0007669"/>
    <property type="project" value="InterPro"/>
</dbReference>
<dbReference type="InterPro" id="IPR001460">
    <property type="entry name" value="PCN-bd_Tpept"/>
</dbReference>
<name>A0A0G4JAR3_9BURK</name>
<dbReference type="AlphaFoldDB" id="A0A0G4JAR3"/>
<feature type="chain" id="PRO_5007404595" evidence="1">
    <location>
        <begin position="34"/>
        <end position="289"/>
    </location>
</feature>
<feature type="signal peptide" evidence="1">
    <location>
        <begin position="1"/>
        <end position="33"/>
    </location>
</feature>
<dbReference type="Gene3D" id="3.40.710.10">
    <property type="entry name" value="DD-peptidase/beta-lactamase superfamily"/>
    <property type="match status" value="1"/>
</dbReference>
<dbReference type="NCBIfam" id="NF012161">
    <property type="entry name" value="bla_class_D_main"/>
    <property type="match status" value="1"/>
</dbReference>
<gene>
    <name evidence="3" type="primary">bla-OXA-153</name>
</gene>